<dbReference type="InterPro" id="IPR000198">
    <property type="entry name" value="RhoGAP_dom"/>
</dbReference>
<dbReference type="Gene3D" id="1.10.555.10">
    <property type="entry name" value="Rho GTPase activation protein"/>
    <property type="match status" value="1"/>
</dbReference>
<protein>
    <submittedName>
        <fullName evidence="4">Rho GTPase activation protein</fullName>
    </submittedName>
</protein>
<dbReference type="SMART" id="SM00324">
    <property type="entry name" value="RhoGAP"/>
    <property type="match status" value="1"/>
</dbReference>
<evidence type="ECO:0000313" key="4">
    <source>
        <dbReference type="EMBL" id="KAF9779027.1"/>
    </source>
</evidence>
<dbReference type="SUPFAM" id="SSF48350">
    <property type="entry name" value="GTPase activation domain, GAP"/>
    <property type="match status" value="1"/>
</dbReference>
<feature type="domain" description="Rho-GAP" evidence="3">
    <location>
        <begin position="75"/>
        <end position="272"/>
    </location>
</feature>
<dbReference type="InterPro" id="IPR008936">
    <property type="entry name" value="Rho_GTPase_activation_prot"/>
</dbReference>
<name>A0A9P6H773_9AGAM</name>
<evidence type="ECO:0000259" key="3">
    <source>
        <dbReference type="PROSITE" id="PS50238"/>
    </source>
</evidence>
<gene>
    <name evidence="4" type="ORF">BJ322DRAFT_470516</name>
</gene>
<dbReference type="AlphaFoldDB" id="A0A9P6H773"/>
<dbReference type="GO" id="GO:0060237">
    <property type="term" value="P:regulation of fungal-type cell wall organization"/>
    <property type="evidence" value="ECO:0007669"/>
    <property type="project" value="TreeGrafter"/>
</dbReference>
<dbReference type="GO" id="GO:0005096">
    <property type="term" value="F:GTPase activator activity"/>
    <property type="evidence" value="ECO:0007669"/>
    <property type="project" value="UniProtKB-KW"/>
</dbReference>
<evidence type="ECO:0000313" key="5">
    <source>
        <dbReference type="Proteomes" id="UP000736335"/>
    </source>
</evidence>
<dbReference type="Proteomes" id="UP000736335">
    <property type="component" value="Unassembled WGS sequence"/>
</dbReference>
<keyword evidence="1" id="KW-0343">GTPase activation</keyword>
<evidence type="ECO:0000256" key="2">
    <source>
        <dbReference type="SAM" id="MobiDB-lite"/>
    </source>
</evidence>
<keyword evidence="5" id="KW-1185">Reference proteome</keyword>
<comment type="caution">
    <text evidence="4">The sequence shown here is derived from an EMBL/GenBank/DDBJ whole genome shotgun (WGS) entry which is preliminary data.</text>
</comment>
<dbReference type="PANTHER" id="PTHR15228:SF25">
    <property type="entry name" value="F-BAR DOMAIN-CONTAINING PROTEIN"/>
    <property type="match status" value="1"/>
</dbReference>
<feature type="compositionally biased region" description="Basic and acidic residues" evidence="2">
    <location>
        <begin position="37"/>
        <end position="46"/>
    </location>
</feature>
<dbReference type="OrthoDB" id="3196451at2759"/>
<dbReference type="PANTHER" id="PTHR15228">
    <property type="entry name" value="SPERMATHECAL PHYSIOLOGY VARIANT"/>
    <property type="match status" value="1"/>
</dbReference>
<sequence>MTAAPTFDHYRPQSPAALHTKNNLRAWWKQFTSAQRQKKEAGERKGLPPPRPVPTTTQNGVFGKPLKESLKYASVQISTANANGELYVWGYIPVVVAKSGLYLKEQATEIEGTFRINGSNRRMRDLQARFESPPRYGKDLNWKEEAFTPHDVASVFRRYLTQMPEAVIPFNMYHDFRSAIAKKPHNQEEVIATYKRLIRSMPRPNQYLLLYLLDLLSVFARKSDKNLMTPANLAVIFRPAVLSHPDHEMQPQEHRLSQEVLEFLIAHQDWFMLDVTPPSASGVGSDEDPDVILSSDDEGNGGGWKLVGSPQPTRIMRRRTLNEKHGIHGALTEGITSDELSPVAEAPGSPVQSVVGSIRRSRTLPSRRGATESRSGEGEVSPTPASSPTHPAPTHEEPQRRVLRKQKRSSAQIQRHSQVQV</sequence>
<feature type="region of interest" description="Disordered" evidence="2">
    <location>
        <begin position="332"/>
        <end position="421"/>
    </location>
</feature>
<feature type="compositionally biased region" description="Polar residues" evidence="2">
    <location>
        <begin position="409"/>
        <end position="421"/>
    </location>
</feature>
<accession>A0A9P6H773</accession>
<evidence type="ECO:0000256" key="1">
    <source>
        <dbReference type="ARBA" id="ARBA00022468"/>
    </source>
</evidence>
<reference evidence="4" key="1">
    <citation type="journal article" date="2020" name="Nat. Commun.">
        <title>Large-scale genome sequencing of mycorrhizal fungi provides insights into the early evolution of symbiotic traits.</title>
        <authorList>
            <person name="Miyauchi S."/>
            <person name="Kiss E."/>
            <person name="Kuo A."/>
            <person name="Drula E."/>
            <person name="Kohler A."/>
            <person name="Sanchez-Garcia M."/>
            <person name="Morin E."/>
            <person name="Andreopoulos B."/>
            <person name="Barry K.W."/>
            <person name="Bonito G."/>
            <person name="Buee M."/>
            <person name="Carver A."/>
            <person name="Chen C."/>
            <person name="Cichocki N."/>
            <person name="Clum A."/>
            <person name="Culley D."/>
            <person name="Crous P.W."/>
            <person name="Fauchery L."/>
            <person name="Girlanda M."/>
            <person name="Hayes R.D."/>
            <person name="Keri Z."/>
            <person name="LaButti K."/>
            <person name="Lipzen A."/>
            <person name="Lombard V."/>
            <person name="Magnuson J."/>
            <person name="Maillard F."/>
            <person name="Murat C."/>
            <person name="Nolan M."/>
            <person name="Ohm R.A."/>
            <person name="Pangilinan J."/>
            <person name="Pereira M.F."/>
            <person name="Perotto S."/>
            <person name="Peter M."/>
            <person name="Pfister S."/>
            <person name="Riley R."/>
            <person name="Sitrit Y."/>
            <person name="Stielow J.B."/>
            <person name="Szollosi G."/>
            <person name="Zifcakova L."/>
            <person name="Stursova M."/>
            <person name="Spatafora J.W."/>
            <person name="Tedersoo L."/>
            <person name="Vaario L.M."/>
            <person name="Yamada A."/>
            <person name="Yan M."/>
            <person name="Wang P."/>
            <person name="Xu J."/>
            <person name="Bruns T."/>
            <person name="Baldrian P."/>
            <person name="Vilgalys R."/>
            <person name="Dunand C."/>
            <person name="Henrissat B."/>
            <person name="Grigoriev I.V."/>
            <person name="Hibbett D."/>
            <person name="Nagy L.G."/>
            <person name="Martin F.M."/>
        </authorList>
    </citation>
    <scope>NUCLEOTIDE SEQUENCE</scope>
    <source>
        <strain evidence="4">UH-Tt-Lm1</strain>
    </source>
</reference>
<dbReference type="GO" id="GO:0007165">
    <property type="term" value="P:signal transduction"/>
    <property type="evidence" value="ECO:0007669"/>
    <property type="project" value="InterPro"/>
</dbReference>
<dbReference type="EMBL" id="WIUZ02000021">
    <property type="protein sequence ID" value="KAF9779027.1"/>
    <property type="molecule type" value="Genomic_DNA"/>
</dbReference>
<reference evidence="4" key="2">
    <citation type="submission" date="2020-11" db="EMBL/GenBank/DDBJ databases">
        <authorList>
            <consortium name="DOE Joint Genome Institute"/>
            <person name="Kuo A."/>
            <person name="Miyauchi S."/>
            <person name="Kiss E."/>
            <person name="Drula E."/>
            <person name="Kohler A."/>
            <person name="Sanchez-Garcia M."/>
            <person name="Andreopoulos B."/>
            <person name="Barry K.W."/>
            <person name="Bonito G."/>
            <person name="Buee M."/>
            <person name="Carver A."/>
            <person name="Chen C."/>
            <person name="Cichocki N."/>
            <person name="Clum A."/>
            <person name="Culley D."/>
            <person name="Crous P.W."/>
            <person name="Fauchery L."/>
            <person name="Girlanda M."/>
            <person name="Hayes R."/>
            <person name="Keri Z."/>
            <person name="Labutti K."/>
            <person name="Lipzen A."/>
            <person name="Lombard V."/>
            <person name="Magnuson J."/>
            <person name="Maillard F."/>
            <person name="Morin E."/>
            <person name="Murat C."/>
            <person name="Nolan M."/>
            <person name="Ohm R."/>
            <person name="Pangilinan J."/>
            <person name="Pereira M."/>
            <person name="Perotto S."/>
            <person name="Peter M."/>
            <person name="Riley R."/>
            <person name="Sitrit Y."/>
            <person name="Stielow B."/>
            <person name="Szollosi G."/>
            <person name="Zifcakova L."/>
            <person name="Stursova M."/>
            <person name="Spatafora J.W."/>
            <person name="Tedersoo L."/>
            <person name="Vaario L.-M."/>
            <person name="Yamada A."/>
            <person name="Yan M."/>
            <person name="Wang P."/>
            <person name="Xu J."/>
            <person name="Bruns T."/>
            <person name="Baldrian P."/>
            <person name="Vilgalys R."/>
            <person name="Henrissat B."/>
            <person name="Grigoriev I.V."/>
            <person name="Hibbett D."/>
            <person name="Nagy L.G."/>
            <person name="Martin F.M."/>
        </authorList>
    </citation>
    <scope>NUCLEOTIDE SEQUENCE</scope>
    <source>
        <strain evidence="4">UH-Tt-Lm1</strain>
    </source>
</reference>
<organism evidence="4 5">
    <name type="scientific">Thelephora terrestris</name>
    <dbReference type="NCBI Taxonomy" id="56493"/>
    <lineage>
        <taxon>Eukaryota</taxon>
        <taxon>Fungi</taxon>
        <taxon>Dikarya</taxon>
        <taxon>Basidiomycota</taxon>
        <taxon>Agaricomycotina</taxon>
        <taxon>Agaricomycetes</taxon>
        <taxon>Thelephorales</taxon>
        <taxon>Thelephoraceae</taxon>
        <taxon>Thelephora</taxon>
    </lineage>
</organism>
<dbReference type="InterPro" id="IPR051025">
    <property type="entry name" value="RhoGAP"/>
</dbReference>
<dbReference type="PROSITE" id="PS50238">
    <property type="entry name" value="RHOGAP"/>
    <property type="match status" value="1"/>
</dbReference>
<feature type="region of interest" description="Disordered" evidence="2">
    <location>
        <begin position="35"/>
        <end position="61"/>
    </location>
</feature>
<feature type="region of interest" description="Disordered" evidence="2">
    <location>
        <begin position="281"/>
        <end position="310"/>
    </location>
</feature>
<feature type="compositionally biased region" description="Acidic residues" evidence="2">
    <location>
        <begin position="285"/>
        <end position="299"/>
    </location>
</feature>
<proteinExistence type="predicted"/>
<dbReference type="Pfam" id="PF00620">
    <property type="entry name" value="RhoGAP"/>
    <property type="match status" value="1"/>
</dbReference>
<dbReference type="GO" id="GO:0005938">
    <property type="term" value="C:cell cortex"/>
    <property type="evidence" value="ECO:0007669"/>
    <property type="project" value="TreeGrafter"/>
</dbReference>